<dbReference type="Pfam" id="PF07883">
    <property type="entry name" value="Cupin_2"/>
    <property type="match status" value="1"/>
</dbReference>
<dbReference type="InterPro" id="IPR013096">
    <property type="entry name" value="Cupin_2"/>
</dbReference>
<dbReference type="PANTHER" id="PTHR38599:SF1">
    <property type="entry name" value="CUPIN DOMAIN PROTEIN (AFU_ORTHOLOGUE AFUA_3G13620)"/>
    <property type="match status" value="1"/>
</dbReference>
<dbReference type="CDD" id="cd02234">
    <property type="entry name" value="cupin_BLR7677-like"/>
    <property type="match status" value="1"/>
</dbReference>
<keyword evidence="4" id="KW-1185">Reference proteome</keyword>
<accession>A0A330HVX0</accession>
<proteinExistence type="predicted"/>
<name>A0A330HVX0_9HYPH</name>
<protein>
    <submittedName>
        <fullName evidence="3">Cupin domain-containing protein</fullName>
    </submittedName>
</protein>
<reference evidence="3 4" key="1">
    <citation type="submission" date="2018-07" db="EMBL/GenBank/DDBJ databases">
        <title>Diversity of Mesorhizobium strains in Brazil.</title>
        <authorList>
            <person name="Helene L.C.F."/>
            <person name="Dall'Agnol R."/>
            <person name="Delamuta J.R.M."/>
            <person name="Hungria M."/>
        </authorList>
    </citation>
    <scope>NUCLEOTIDE SEQUENCE [LARGE SCALE GENOMIC DNA]</scope>
    <source>
        <strain evidence="3 4">AC99b</strain>
    </source>
</reference>
<organism evidence="3 4">
    <name type="scientific">Mesorhizobium hawassense</name>
    <dbReference type="NCBI Taxonomy" id="1209954"/>
    <lineage>
        <taxon>Bacteria</taxon>
        <taxon>Pseudomonadati</taxon>
        <taxon>Pseudomonadota</taxon>
        <taxon>Alphaproteobacteria</taxon>
        <taxon>Hyphomicrobiales</taxon>
        <taxon>Phyllobacteriaceae</taxon>
        <taxon>Mesorhizobium</taxon>
    </lineage>
</organism>
<dbReference type="EMBL" id="QMBP01000001">
    <property type="protein sequence ID" value="RAZ92453.1"/>
    <property type="molecule type" value="Genomic_DNA"/>
</dbReference>
<feature type="chain" id="PRO_5016385860" evidence="1">
    <location>
        <begin position="22"/>
        <end position="136"/>
    </location>
</feature>
<dbReference type="OrthoDB" id="9813436at2"/>
<dbReference type="Proteomes" id="UP000251558">
    <property type="component" value="Unassembled WGS sequence"/>
</dbReference>
<evidence type="ECO:0000256" key="1">
    <source>
        <dbReference type="SAM" id="SignalP"/>
    </source>
</evidence>
<evidence type="ECO:0000313" key="3">
    <source>
        <dbReference type="EMBL" id="RAZ92453.1"/>
    </source>
</evidence>
<keyword evidence="1" id="KW-0732">Signal</keyword>
<dbReference type="RefSeq" id="WP_112094978.1">
    <property type="nucleotide sequence ID" value="NZ_QMBP01000001.1"/>
</dbReference>
<feature type="domain" description="Cupin type-2" evidence="2">
    <location>
        <begin position="49"/>
        <end position="122"/>
    </location>
</feature>
<dbReference type="InterPro" id="IPR014710">
    <property type="entry name" value="RmlC-like_jellyroll"/>
</dbReference>
<dbReference type="SUPFAM" id="SSF51182">
    <property type="entry name" value="RmlC-like cupins"/>
    <property type="match status" value="1"/>
</dbReference>
<evidence type="ECO:0000259" key="2">
    <source>
        <dbReference type="Pfam" id="PF07883"/>
    </source>
</evidence>
<feature type="signal peptide" evidence="1">
    <location>
        <begin position="1"/>
        <end position="21"/>
    </location>
</feature>
<sequence length="136" mass="14507">MIRTTLFIAAAAAIYATGALADDSQGPKVTLVYDQQLPNVPGKSIKGVLVEYGPGGSSEAHTHAKSAFIYATVLEGAINTQVNHGPVKTYRAGENFSEFPGDHHTFEENASKTEPARMLAVFVVDTNDTNLTTPEK</sequence>
<comment type="caution">
    <text evidence="3">The sequence shown here is derived from an EMBL/GenBank/DDBJ whole genome shotgun (WGS) entry which is preliminary data.</text>
</comment>
<evidence type="ECO:0000313" key="4">
    <source>
        <dbReference type="Proteomes" id="UP000251558"/>
    </source>
</evidence>
<gene>
    <name evidence="3" type="ORF">DPM33_00655</name>
</gene>
<dbReference type="AlphaFoldDB" id="A0A330HVX0"/>
<dbReference type="PANTHER" id="PTHR38599">
    <property type="entry name" value="CUPIN DOMAIN PROTEIN (AFU_ORTHOLOGUE AFUA_3G13620)"/>
    <property type="match status" value="1"/>
</dbReference>
<dbReference type="Gene3D" id="2.60.120.10">
    <property type="entry name" value="Jelly Rolls"/>
    <property type="match status" value="1"/>
</dbReference>
<dbReference type="InterPro" id="IPR011051">
    <property type="entry name" value="RmlC_Cupin_sf"/>
</dbReference>